<proteinExistence type="predicted"/>
<reference evidence="1" key="1">
    <citation type="submission" date="2019-07" db="EMBL/GenBank/DDBJ databases">
        <authorList>
            <person name="Weber M."/>
            <person name="Kostadinov I."/>
            <person name="Kostadinov D I."/>
        </authorList>
    </citation>
    <scope>NUCLEOTIDE SEQUENCE</scope>
    <source>
        <strain evidence="1">Gfbio:sag-sample-m06:053724c1-46a9-4a36-b237-ea2bf867836b</strain>
    </source>
</reference>
<sequence length="82" mass="8616">MISDSEIEDFDAAIAKAGFNPNDFALTPLEDPPATPDIGAVTGTVTVLRESNTEFATYTAGFGSTWVADFEADLLAGKFGEP</sequence>
<dbReference type="EMBL" id="LR633967">
    <property type="protein sequence ID" value="VUX56216.1"/>
    <property type="molecule type" value="Genomic_DNA"/>
</dbReference>
<gene>
    <name evidence="1" type="ORF">JTBM06_V1_410004</name>
</gene>
<evidence type="ECO:0000313" key="1">
    <source>
        <dbReference type="EMBL" id="VUX56216.1"/>
    </source>
</evidence>
<organism evidence="1">
    <name type="scientific">uncultured Woeseiaceae bacterium</name>
    <dbReference type="NCBI Taxonomy" id="1983305"/>
    <lineage>
        <taxon>Bacteria</taxon>
        <taxon>Pseudomonadati</taxon>
        <taxon>Pseudomonadota</taxon>
        <taxon>Gammaproteobacteria</taxon>
        <taxon>Woeseiales</taxon>
        <taxon>Woeseiaceae</taxon>
        <taxon>environmental samples</taxon>
    </lineage>
</organism>
<protein>
    <submittedName>
        <fullName evidence="1">Uncharacterized protein</fullName>
    </submittedName>
</protein>
<name>A0A7D9D2U9_9GAMM</name>
<accession>A0A7D9D2U9</accession>
<dbReference type="AlphaFoldDB" id="A0A7D9D2U9"/>